<accession>C7R538</accession>
<dbReference type="NCBIfam" id="TIGR01128">
    <property type="entry name" value="holA"/>
    <property type="match status" value="1"/>
</dbReference>
<keyword evidence="3" id="KW-0548">Nucleotidyltransferase</keyword>
<dbReference type="Pfam" id="PF21694">
    <property type="entry name" value="DNA_pol3_delta_C"/>
    <property type="match status" value="1"/>
</dbReference>
<dbReference type="SUPFAM" id="SSF48019">
    <property type="entry name" value="post-AAA+ oligomerization domain-like"/>
    <property type="match status" value="1"/>
</dbReference>
<evidence type="ECO:0000256" key="3">
    <source>
        <dbReference type="ARBA" id="ARBA00022695"/>
    </source>
</evidence>
<evidence type="ECO:0000256" key="7">
    <source>
        <dbReference type="ARBA" id="ARBA00049244"/>
    </source>
</evidence>
<protein>
    <recommendedName>
        <fullName evidence="1">DNA-directed DNA polymerase</fullName>
        <ecNumber evidence="1">2.7.7.7</ecNumber>
    </recommendedName>
</protein>
<evidence type="ECO:0000256" key="4">
    <source>
        <dbReference type="ARBA" id="ARBA00022705"/>
    </source>
</evidence>
<gene>
    <name evidence="9" type="ordered locus">Jden_1560</name>
</gene>
<dbReference type="Gene3D" id="1.20.272.10">
    <property type="match status" value="1"/>
</dbReference>
<dbReference type="STRING" id="471856.Jden_1560"/>
<name>C7R538_JONDD</name>
<dbReference type="HOGENOM" id="CLU_052338_0_0_11"/>
<dbReference type="EMBL" id="CP001706">
    <property type="protein sequence ID" value="ACV09208.1"/>
    <property type="molecule type" value="Genomic_DNA"/>
</dbReference>
<evidence type="ECO:0000256" key="5">
    <source>
        <dbReference type="ARBA" id="ARBA00022932"/>
    </source>
</evidence>
<dbReference type="EC" id="2.7.7.7" evidence="1"/>
<dbReference type="AlphaFoldDB" id="C7R538"/>
<evidence type="ECO:0000256" key="6">
    <source>
        <dbReference type="ARBA" id="ARBA00034754"/>
    </source>
</evidence>
<comment type="catalytic activity">
    <reaction evidence="7">
        <text>DNA(n) + a 2'-deoxyribonucleoside 5'-triphosphate = DNA(n+1) + diphosphate</text>
        <dbReference type="Rhea" id="RHEA:22508"/>
        <dbReference type="Rhea" id="RHEA-COMP:17339"/>
        <dbReference type="Rhea" id="RHEA-COMP:17340"/>
        <dbReference type="ChEBI" id="CHEBI:33019"/>
        <dbReference type="ChEBI" id="CHEBI:61560"/>
        <dbReference type="ChEBI" id="CHEBI:173112"/>
        <dbReference type="EC" id="2.7.7.7"/>
    </reaction>
</comment>
<dbReference type="RefSeq" id="WP_015771836.1">
    <property type="nucleotide sequence ID" value="NC_013174.1"/>
</dbReference>
<keyword evidence="5" id="KW-0239">DNA-directed DNA polymerase</keyword>
<reference evidence="9 10" key="1">
    <citation type="journal article" date="2009" name="Stand. Genomic Sci.">
        <title>Complete genome sequence of Jonesia denitrificans type strain (Prevot 55134).</title>
        <authorList>
            <person name="Pukall R."/>
            <person name="Gehrich-Schroter G."/>
            <person name="Lapidus A."/>
            <person name="Nolan M."/>
            <person name="Glavina Del Rio T."/>
            <person name="Lucas S."/>
            <person name="Chen F."/>
            <person name="Tice H."/>
            <person name="Pitluck S."/>
            <person name="Cheng J.F."/>
            <person name="Copeland A."/>
            <person name="Saunders E."/>
            <person name="Brettin T."/>
            <person name="Detter J.C."/>
            <person name="Bruce D."/>
            <person name="Goodwin L."/>
            <person name="Pati A."/>
            <person name="Ivanova N."/>
            <person name="Mavromatis K."/>
            <person name="Ovchinnikova G."/>
            <person name="Chen A."/>
            <person name="Palaniappan K."/>
            <person name="Land M."/>
            <person name="Hauser L."/>
            <person name="Chang Y.J."/>
            <person name="Jeffries C.D."/>
            <person name="Chain P."/>
            <person name="Goker M."/>
            <person name="Bristow J."/>
            <person name="Eisen J.A."/>
            <person name="Markowitz V."/>
            <person name="Hugenholtz P."/>
            <person name="Kyrpides N.C."/>
            <person name="Klenk H.P."/>
            <person name="Han C."/>
        </authorList>
    </citation>
    <scope>NUCLEOTIDE SEQUENCE [LARGE SCALE GENOMIC DNA]</scope>
    <source>
        <strain evidence="10">ATCC 14870 / DSM 20603 / BCRC 15368 / CIP 55.134 / JCM 11481 / NBRC 15587 / NCTC 10816 / Prevot 55134</strain>
    </source>
</reference>
<proteinExistence type="inferred from homology"/>
<evidence type="ECO:0000256" key="2">
    <source>
        <dbReference type="ARBA" id="ARBA00022679"/>
    </source>
</evidence>
<dbReference type="PANTHER" id="PTHR34388">
    <property type="entry name" value="DNA POLYMERASE III SUBUNIT DELTA"/>
    <property type="match status" value="1"/>
</dbReference>
<dbReference type="InterPro" id="IPR005790">
    <property type="entry name" value="DNA_polIII_delta"/>
</dbReference>
<dbReference type="GO" id="GO:0009360">
    <property type="term" value="C:DNA polymerase III complex"/>
    <property type="evidence" value="ECO:0007669"/>
    <property type="project" value="TreeGrafter"/>
</dbReference>
<dbReference type="eggNOG" id="COG1466">
    <property type="taxonomic scope" value="Bacteria"/>
</dbReference>
<organism evidence="9 10">
    <name type="scientific">Jonesia denitrificans (strain ATCC 14870 / DSM 20603 / BCRC 15368 / CIP 55.134 / JCM 11481 / NBRC 15587 / NCTC 10816 / Prevot 55134)</name>
    <name type="common">Listeria denitrificans</name>
    <dbReference type="NCBI Taxonomy" id="471856"/>
    <lineage>
        <taxon>Bacteria</taxon>
        <taxon>Bacillati</taxon>
        <taxon>Actinomycetota</taxon>
        <taxon>Actinomycetes</taxon>
        <taxon>Micrococcales</taxon>
        <taxon>Jonesiaceae</taxon>
        <taxon>Jonesia</taxon>
    </lineage>
</organism>
<evidence type="ECO:0000259" key="8">
    <source>
        <dbReference type="Pfam" id="PF21694"/>
    </source>
</evidence>
<comment type="similarity">
    <text evidence="6">Belongs to the DNA polymerase HolA subunit family.</text>
</comment>
<dbReference type="SUPFAM" id="SSF52540">
    <property type="entry name" value="P-loop containing nucleoside triphosphate hydrolases"/>
    <property type="match status" value="1"/>
</dbReference>
<feature type="domain" description="DNA polymerase III delta subunit-like C-terminal" evidence="8">
    <location>
        <begin position="212"/>
        <end position="318"/>
    </location>
</feature>
<dbReference type="GO" id="GO:0003887">
    <property type="term" value="F:DNA-directed DNA polymerase activity"/>
    <property type="evidence" value="ECO:0007669"/>
    <property type="project" value="UniProtKB-KW"/>
</dbReference>
<dbReference type="PANTHER" id="PTHR34388:SF1">
    <property type="entry name" value="DNA POLYMERASE III SUBUNIT DELTA"/>
    <property type="match status" value="1"/>
</dbReference>
<keyword evidence="4" id="KW-0235">DNA replication</keyword>
<dbReference type="InterPro" id="IPR048466">
    <property type="entry name" value="DNA_pol3_delta-like_C"/>
</dbReference>
<dbReference type="InterPro" id="IPR027417">
    <property type="entry name" value="P-loop_NTPase"/>
</dbReference>
<sequence>MPSASSGPRTTTWEHATLAPIVLIQGTEGLFVDRALTALISQARQADPAVERTTLAAATYQPQMLSVLTSPSLFNEPRLIIIDHCEATTDALITDVPEYLTQPADDVWLILVHRGGVRGKKMLDAVKKAGVPVVQCEPMKKDADKIAFVTKEFQRARRQASADAVRALVGALGGDVRELAAACDQLISDTDGLVTDSVVERYYGGRVEVTGFKVADAAVLGDTAQALTLLRHAMATGADPVPLVAALAMKLRALAKVSGMRQGKTAKDTGLAPWQIDRAKRDLAGWGPDGLAQAICAVAEADEMVKGGGRDPEYAIERAVRIVADLAGRR</sequence>
<dbReference type="Proteomes" id="UP000000628">
    <property type="component" value="Chromosome"/>
</dbReference>
<dbReference type="Gene3D" id="3.40.50.300">
    <property type="entry name" value="P-loop containing nucleotide triphosphate hydrolases"/>
    <property type="match status" value="1"/>
</dbReference>
<dbReference type="GO" id="GO:0003677">
    <property type="term" value="F:DNA binding"/>
    <property type="evidence" value="ECO:0007669"/>
    <property type="project" value="InterPro"/>
</dbReference>
<evidence type="ECO:0000256" key="1">
    <source>
        <dbReference type="ARBA" id="ARBA00012417"/>
    </source>
</evidence>
<dbReference type="GO" id="GO:0006261">
    <property type="term" value="P:DNA-templated DNA replication"/>
    <property type="evidence" value="ECO:0007669"/>
    <property type="project" value="TreeGrafter"/>
</dbReference>
<keyword evidence="10" id="KW-1185">Reference proteome</keyword>
<dbReference type="KEGG" id="jde:Jden_1560"/>
<dbReference type="InterPro" id="IPR008921">
    <property type="entry name" value="DNA_pol3_clamp-load_cplx_C"/>
</dbReference>
<keyword evidence="2" id="KW-0808">Transferase</keyword>
<evidence type="ECO:0000313" key="9">
    <source>
        <dbReference type="EMBL" id="ACV09208.1"/>
    </source>
</evidence>
<dbReference type="OrthoDB" id="8478864at2"/>
<evidence type="ECO:0000313" key="10">
    <source>
        <dbReference type="Proteomes" id="UP000000628"/>
    </source>
</evidence>